<gene>
    <name evidence="2" type="ORF">NPIL_49751</name>
</gene>
<accession>A0A8X6N1P6</accession>
<dbReference type="AlphaFoldDB" id="A0A8X6N1P6"/>
<protein>
    <submittedName>
        <fullName evidence="2">Uncharacterized protein</fullName>
    </submittedName>
</protein>
<reference evidence="2" key="1">
    <citation type="submission" date="2020-08" db="EMBL/GenBank/DDBJ databases">
        <title>Multicomponent nature underlies the extraordinary mechanical properties of spider dragline silk.</title>
        <authorList>
            <person name="Kono N."/>
            <person name="Nakamura H."/>
            <person name="Mori M."/>
            <person name="Yoshida Y."/>
            <person name="Ohtoshi R."/>
            <person name="Malay A.D."/>
            <person name="Moran D.A.P."/>
            <person name="Tomita M."/>
            <person name="Numata K."/>
            <person name="Arakawa K."/>
        </authorList>
    </citation>
    <scope>NUCLEOTIDE SEQUENCE</scope>
</reference>
<proteinExistence type="predicted"/>
<organism evidence="2 3">
    <name type="scientific">Nephila pilipes</name>
    <name type="common">Giant wood spider</name>
    <name type="synonym">Nephila maculata</name>
    <dbReference type="NCBI Taxonomy" id="299642"/>
    <lineage>
        <taxon>Eukaryota</taxon>
        <taxon>Metazoa</taxon>
        <taxon>Ecdysozoa</taxon>
        <taxon>Arthropoda</taxon>
        <taxon>Chelicerata</taxon>
        <taxon>Arachnida</taxon>
        <taxon>Araneae</taxon>
        <taxon>Araneomorphae</taxon>
        <taxon>Entelegynae</taxon>
        <taxon>Araneoidea</taxon>
        <taxon>Nephilidae</taxon>
        <taxon>Nephila</taxon>
    </lineage>
</organism>
<dbReference type="EMBL" id="BMAW01004562">
    <property type="protein sequence ID" value="GFS89654.1"/>
    <property type="molecule type" value="Genomic_DNA"/>
</dbReference>
<keyword evidence="3" id="KW-1185">Reference proteome</keyword>
<feature type="compositionally biased region" description="Basic and acidic residues" evidence="1">
    <location>
        <begin position="1"/>
        <end position="15"/>
    </location>
</feature>
<name>A0A8X6N1P6_NEPPI</name>
<comment type="caution">
    <text evidence="2">The sequence shown here is derived from an EMBL/GenBank/DDBJ whole genome shotgun (WGS) entry which is preliminary data.</text>
</comment>
<feature type="region of interest" description="Disordered" evidence="1">
    <location>
        <begin position="1"/>
        <end position="28"/>
    </location>
</feature>
<evidence type="ECO:0000313" key="2">
    <source>
        <dbReference type="EMBL" id="GFS89654.1"/>
    </source>
</evidence>
<dbReference type="Proteomes" id="UP000887013">
    <property type="component" value="Unassembled WGS sequence"/>
</dbReference>
<evidence type="ECO:0000256" key="1">
    <source>
        <dbReference type="SAM" id="MobiDB-lite"/>
    </source>
</evidence>
<evidence type="ECO:0000313" key="3">
    <source>
        <dbReference type="Proteomes" id="UP000887013"/>
    </source>
</evidence>
<sequence>MSHVERSIRRQEQKQHRNPLQEQKRNDLFSNRAAQLGKEEISTFARATSGLKSRKRALWVSRCTIMVGASSNTRGARERSNGSRLECLHGNTIDWNCTRSGNLPCGVDGLFRRVLSEIQ</sequence>